<reference evidence="3 4" key="1">
    <citation type="submission" date="2021-03" db="EMBL/GenBank/DDBJ databases">
        <title>Fibrella sp. HMF5036 genome sequencing and assembly.</title>
        <authorList>
            <person name="Kang H."/>
            <person name="Kim H."/>
            <person name="Bae S."/>
            <person name="Joh K."/>
        </authorList>
    </citation>
    <scope>NUCLEOTIDE SEQUENCE [LARGE SCALE GENOMIC DNA]</scope>
    <source>
        <strain evidence="3 4">HMF5036</strain>
    </source>
</reference>
<dbReference type="Proteomes" id="UP000664795">
    <property type="component" value="Unassembled WGS sequence"/>
</dbReference>
<organism evidence="3 4">
    <name type="scientific">Fibrella aquatilis</name>
    <dbReference type="NCBI Taxonomy" id="2817059"/>
    <lineage>
        <taxon>Bacteria</taxon>
        <taxon>Pseudomonadati</taxon>
        <taxon>Bacteroidota</taxon>
        <taxon>Cytophagia</taxon>
        <taxon>Cytophagales</taxon>
        <taxon>Spirosomataceae</taxon>
        <taxon>Fibrella</taxon>
    </lineage>
</organism>
<dbReference type="Pfam" id="PF04235">
    <property type="entry name" value="DUF418"/>
    <property type="match status" value="1"/>
</dbReference>
<dbReference type="RefSeq" id="WP_207335262.1">
    <property type="nucleotide sequence ID" value="NZ_JAFMYU010000006.1"/>
</dbReference>
<dbReference type="EMBL" id="JAFMYU010000006">
    <property type="protein sequence ID" value="MBO0931296.1"/>
    <property type="molecule type" value="Genomic_DNA"/>
</dbReference>
<dbReference type="PANTHER" id="PTHR30590">
    <property type="entry name" value="INNER MEMBRANE PROTEIN"/>
    <property type="match status" value="1"/>
</dbReference>
<feature type="transmembrane region" description="Helical" evidence="1">
    <location>
        <begin position="365"/>
        <end position="384"/>
    </location>
</feature>
<feature type="transmembrane region" description="Helical" evidence="1">
    <location>
        <begin position="149"/>
        <end position="165"/>
    </location>
</feature>
<keyword evidence="1" id="KW-0812">Transmembrane</keyword>
<evidence type="ECO:0000313" key="4">
    <source>
        <dbReference type="Proteomes" id="UP000664795"/>
    </source>
</evidence>
<keyword evidence="1" id="KW-0472">Membrane</keyword>
<sequence>MEPQSVITPTNDGVKDARIQVVDALRGFALLGILIAHLSVWFDGGPLPSSVYQVNGQGVANMIVQTIVGIFVSGKFYTFFSFLFGLSFALMLTRSTDSPGAFLRRFAWRLIILGAIGFIHHLHWRGDILSIYAILGFPMLLFRNAPTRLVLVVALLLILNVPARVREVYQTYVVTPPSKAQREAAQKADEKLVTANYAIIKHGSYAQMIGVNLREFKTKMAFQFDSGRIYITLGFFLLGLYAGRKRLFQHLTDHRAFFRRLTRYTGFTVLGIIALFASAIAIIGQNSQPPKVIELIFSVLFDLGNSALTLFYIAGLTLLFQRTSWQRIIAPLAAVGKMALTNYVGQSVIGTLIFYGYGLGLIGEMGAAMAILLVIPIFLVQVLFSRFWLSRFQYGPLEWLWRSATYLRWQ</sequence>
<name>A0A939G773_9BACT</name>
<proteinExistence type="predicted"/>
<evidence type="ECO:0000259" key="2">
    <source>
        <dbReference type="Pfam" id="PF04235"/>
    </source>
</evidence>
<feature type="transmembrane region" description="Helical" evidence="1">
    <location>
        <begin position="264"/>
        <end position="283"/>
    </location>
</feature>
<keyword evidence="1" id="KW-1133">Transmembrane helix</keyword>
<dbReference type="InterPro" id="IPR007349">
    <property type="entry name" value="DUF418"/>
</dbReference>
<evidence type="ECO:0000256" key="1">
    <source>
        <dbReference type="SAM" id="Phobius"/>
    </source>
</evidence>
<comment type="caution">
    <text evidence="3">The sequence shown here is derived from an EMBL/GenBank/DDBJ whole genome shotgun (WGS) entry which is preliminary data.</text>
</comment>
<feature type="transmembrane region" description="Helical" evidence="1">
    <location>
        <begin position="24"/>
        <end position="42"/>
    </location>
</feature>
<accession>A0A939G773</accession>
<feature type="transmembrane region" description="Helical" evidence="1">
    <location>
        <begin position="102"/>
        <end position="120"/>
    </location>
</feature>
<dbReference type="AlphaFoldDB" id="A0A939G773"/>
<protein>
    <submittedName>
        <fullName evidence="3">DUF418 domain-containing protein</fullName>
    </submittedName>
</protein>
<evidence type="ECO:0000313" key="3">
    <source>
        <dbReference type="EMBL" id="MBO0931296.1"/>
    </source>
</evidence>
<dbReference type="PANTHER" id="PTHR30590:SF2">
    <property type="entry name" value="INNER MEMBRANE PROTEIN"/>
    <property type="match status" value="1"/>
</dbReference>
<keyword evidence="4" id="KW-1185">Reference proteome</keyword>
<feature type="transmembrane region" description="Helical" evidence="1">
    <location>
        <begin position="340"/>
        <end position="359"/>
    </location>
</feature>
<feature type="domain" description="DUF418" evidence="2">
    <location>
        <begin position="242"/>
        <end position="407"/>
    </location>
</feature>
<gene>
    <name evidence="3" type="ORF">J2I48_09840</name>
</gene>
<dbReference type="InterPro" id="IPR052529">
    <property type="entry name" value="Bact_Transport_Assoc"/>
</dbReference>
<feature type="transmembrane region" description="Helical" evidence="1">
    <location>
        <begin position="62"/>
        <end position="90"/>
    </location>
</feature>
<feature type="transmembrane region" description="Helical" evidence="1">
    <location>
        <begin position="295"/>
        <end position="320"/>
    </location>
</feature>
<feature type="transmembrane region" description="Helical" evidence="1">
    <location>
        <begin position="227"/>
        <end position="243"/>
    </location>
</feature>